<evidence type="ECO:0000313" key="2">
    <source>
        <dbReference type="Proteomes" id="UP000826462"/>
    </source>
</evidence>
<sequence length="89" mass="9802">MKSLMIKDLHVTEQLDSKAMKAVRGGYVAYPYFPSLSFKFDDSKTVSAQQLIDQSQSVNNVSGNGNAFAKNFNTTITPTMTATNNVNVY</sequence>
<protein>
    <submittedName>
        <fullName evidence="1">Uncharacterized protein</fullName>
    </submittedName>
</protein>
<dbReference type="Proteomes" id="UP000826462">
    <property type="component" value="Chromosome 2"/>
</dbReference>
<gene>
    <name evidence="1" type="ORF">KZJ38_29960</name>
</gene>
<evidence type="ECO:0000313" key="1">
    <source>
        <dbReference type="EMBL" id="QYD71270.1"/>
    </source>
</evidence>
<accession>A0ABX8UVL1</accession>
<proteinExistence type="predicted"/>
<dbReference type="EMBL" id="CP080096">
    <property type="protein sequence ID" value="QYD71270.1"/>
    <property type="molecule type" value="Genomic_DNA"/>
</dbReference>
<organism evidence="1 2">
    <name type="scientific">Paraburkholderia edwinii</name>
    <dbReference type="NCBI Taxonomy" id="2861782"/>
    <lineage>
        <taxon>Bacteria</taxon>
        <taxon>Pseudomonadati</taxon>
        <taxon>Pseudomonadota</taxon>
        <taxon>Betaproteobacteria</taxon>
        <taxon>Burkholderiales</taxon>
        <taxon>Burkholderiaceae</taxon>
        <taxon>Paraburkholderia</taxon>
    </lineage>
</organism>
<dbReference type="RefSeq" id="WP_219800701.1">
    <property type="nucleotide sequence ID" value="NZ_CP080096.1"/>
</dbReference>
<name>A0ABX8UVL1_9BURK</name>
<keyword evidence="2" id="KW-1185">Reference proteome</keyword>
<reference evidence="1 2" key="1">
    <citation type="submission" date="2021-07" db="EMBL/GenBank/DDBJ databases">
        <title>Paraburkholderia edwinii protects Aspergillus sp. from phenazines by acting as a toxin sponge.</title>
        <authorList>
            <person name="Dahlstrom K.M."/>
            <person name="Newman D.K."/>
        </authorList>
    </citation>
    <scope>NUCLEOTIDE SEQUENCE [LARGE SCALE GENOMIC DNA]</scope>
    <source>
        <strain evidence="1 2">Pe01</strain>
    </source>
</reference>